<sequence>MSLREIGRHLDLSHTTLSQWQNGKRVPEVEDVAAVLGAVGVTGETRDEILDLAKHAVDPNWLTTGVPGINQHLAGVIQCEQTATEIVVWQPWNVPGLTQTLRVAREVISGDETLTRIEVDERATVRMERQEVLTVERDSLPPLVLSCLIGEAALRDPIGYDLLSSTGDRTIWAEQLRHLVEVGTVYGDRVEVRVVPTGQGWHSGRSGPFTIYNFAKNPSIVSLEPHRSGSFLYDEPDVRDYKIAAGKLRRRAMSEPESLAFIAELLEEWERGNDIRYPRVPKE</sequence>
<evidence type="ECO:0000259" key="1">
    <source>
        <dbReference type="Pfam" id="PF19054"/>
    </source>
</evidence>
<evidence type="ECO:0000313" key="3">
    <source>
        <dbReference type="Proteomes" id="UP000256269"/>
    </source>
</evidence>
<dbReference type="GO" id="GO:0003677">
    <property type="term" value="F:DNA binding"/>
    <property type="evidence" value="ECO:0007669"/>
    <property type="project" value="InterPro"/>
</dbReference>
<comment type="caution">
    <text evidence="2">The sequence shown here is derived from an EMBL/GenBank/DDBJ whole genome shotgun (WGS) entry which is preliminary data.</text>
</comment>
<dbReference type="AlphaFoldDB" id="A0A3E0HPE1"/>
<gene>
    <name evidence="2" type="ORF">BCF44_105156</name>
</gene>
<dbReference type="Pfam" id="PF13560">
    <property type="entry name" value="HTH_31"/>
    <property type="match status" value="1"/>
</dbReference>
<dbReference type="InterPro" id="IPR043917">
    <property type="entry name" value="DUF5753"/>
</dbReference>
<protein>
    <recommendedName>
        <fullName evidence="1">DUF5753 domain-containing protein</fullName>
    </recommendedName>
</protein>
<dbReference type="Pfam" id="PF19054">
    <property type="entry name" value="DUF5753"/>
    <property type="match status" value="1"/>
</dbReference>
<keyword evidence="3" id="KW-1185">Reference proteome</keyword>
<dbReference type="EMBL" id="QUNO01000005">
    <property type="protein sequence ID" value="REH48298.1"/>
    <property type="molecule type" value="Genomic_DNA"/>
</dbReference>
<dbReference type="InterPro" id="IPR001387">
    <property type="entry name" value="Cro/C1-type_HTH"/>
</dbReference>
<dbReference type="CDD" id="cd00093">
    <property type="entry name" value="HTH_XRE"/>
    <property type="match status" value="1"/>
</dbReference>
<dbReference type="InterPro" id="IPR010982">
    <property type="entry name" value="Lambda_DNA-bd_dom_sf"/>
</dbReference>
<reference evidence="2 3" key="1">
    <citation type="submission" date="2018-08" db="EMBL/GenBank/DDBJ databases">
        <title>Genomic Encyclopedia of Archaeal and Bacterial Type Strains, Phase II (KMG-II): from individual species to whole genera.</title>
        <authorList>
            <person name="Goeker M."/>
        </authorList>
    </citation>
    <scope>NUCLEOTIDE SEQUENCE [LARGE SCALE GENOMIC DNA]</scope>
    <source>
        <strain evidence="2 3">DSM 45791</strain>
    </source>
</reference>
<proteinExistence type="predicted"/>
<accession>A0A3E0HPE1</accession>
<feature type="domain" description="DUF5753" evidence="1">
    <location>
        <begin position="76"/>
        <end position="264"/>
    </location>
</feature>
<dbReference type="SUPFAM" id="SSF47413">
    <property type="entry name" value="lambda repressor-like DNA-binding domains"/>
    <property type="match status" value="1"/>
</dbReference>
<organism evidence="2 3">
    <name type="scientific">Kutzneria buriramensis</name>
    <dbReference type="NCBI Taxonomy" id="1045776"/>
    <lineage>
        <taxon>Bacteria</taxon>
        <taxon>Bacillati</taxon>
        <taxon>Actinomycetota</taxon>
        <taxon>Actinomycetes</taxon>
        <taxon>Pseudonocardiales</taxon>
        <taxon>Pseudonocardiaceae</taxon>
        <taxon>Kutzneria</taxon>
    </lineage>
</organism>
<dbReference type="Proteomes" id="UP000256269">
    <property type="component" value="Unassembled WGS sequence"/>
</dbReference>
<evidence type="ECO:0000313" key="2">
    <source>
        <dbReference type="EMBL" id="REH48298.1"/>
    </source>
</evidence>
<name>A0A3E0HPE1_9PSEU</name>
<dbReference type="Gene3D" id="1.10.260.40">
    <property type="entry name" value="lambda repressor-like DNA-binding domains"/>
    <property type="match status" value="1"/>
</dbReference>